<protein>
    <submittedName>
        <fullName evidence="5">Predicted protein</fullName>
    </submittedName>
</protein>
<name>D2W694_NAEGR</name>
<dbReference type="KEGG" id="ngr:NAEGRDRAFT_76937"/>
<dbReference type="GO" id="GO:0006508">
    <property type="term" value="P:proteolysis"/>
    <property type="evidence" value="ECO:0007669"/>
    <property type="project" value="UniProtKB-KW"/>
</dbReference>
<keyword evidence="2" id="KW-0378">Hydrolase</keyword>
<dbReference type="GeneID" id="8861097"/>
<dbReference type="InParanoid" id="D2W694"/>
<dbReference type="RefSeq" id="XP_002668153.1">
    <property type="nucleotide sequence ID" value="XM_002668107.1"/>
</dbReference>
<accession>D2W694</accession>
<dbReference type="SUPFAM" id="SSF49758">
    <property type="entry name" value="Calpain large subunit, middle domain (domain III)"/>
    <property type="match status" value="1"/>
</dbReference>
<dbReference type="GO" id="GO:0004197">
    <property type="term" value="F:cysteine-type endopeptidase activity"/>
    <property type="evidence" value="ECO:0007669"/>
    <property type="project" value="TreeGrafter"/>
</dbReference>
<dbReference type="Pfam" id="PF01067">
    <property type="entry name" value="Calpain_III"/>
    <property type="match status" value="1"/>
</dbReference>
<evidence type="ECO:0000256" key="1">
    <source>
        <dbReference type="ARBA" id="ARBA00022670"/>
    </source>
</evidence>
<keyword evidence="3" id="KW-0788">Thiol protease</keyword>
<evidence type="ECO:0000313" key="6">
    <source>
        <dbReference type="Proteomes" id="UP000006671"/>
    </source>
</evidence>
<keyword evidence="6" id="KW-1185">Reference proteome</keyword>
<dbReference type="InterPro" id="IPR051297">
    <property type="entry name" value="PalB/RIM13"/>
</dbReference>
<dbReference type="AlphaFoldDB" id="D2W694"/>
<evidence type="ECO:0000259" key="4">
    <source>
        <dbReference type="Pfam" id="PF01067"/>
    </source>
</evidence>
<dbReference type="PANTHER" id="PTHR46143">
    <property type="entry name" value="CALPAIN-7"/>
    <property type="match status" value="1"/>
</dbReference>
<evidence type="ECO:0000256" key="2">
    <source>
        <dbReference type="ARBA" id="ARBA00022801"/>
    </source>
</evidence>
<reference evidence="5 6" key="1">
    <citation type="journal article" date="2010" name="Cell">
        <title>The genome of Naegleria gruberi illuminates early eukaryotic versatility.</title>
        <authorList>
            <person name="Fritz-Laylin L.K."/>
            <person name="Prochnik S.E."/>
            <person name="Ginger M.L."/>
            <person name="Dacks J.B."/>
            <person name="Carpenter M.L."/>
            <person name="Field M.C."/>
            <person name="Kuo A."/>
            <person name="Paredez A."/>
            <person name="Chapman J."/>
            <person name="Pham J."/>
            <person name="Shu S."/>
            <person name="Neupane R."/>
            <person name="Cipriano M."/>
            <person name="Mancuso J."/>
            <person name="Tu H."/>
            <person name="Salamov A."/>
            <person name="Lindquist E."/>
            <person name="Shapiro H."/>
            <person name="Lucas S."/>
            <person name="Grigoriev I.V."/>
            <person name="Cande W.Z."/>
            <person name="Fulton C."/>
            <person name="Rokhsar D.S."/>
            <person name="Dawson S.C."/>
        </authorList>
    </citation>
    <scope>NUCLEOTIDE SEQUENCE [LARGE SCALE GENOMIC DNA]</scope>
    <source>
        <strain evidence="5 6">NEG-M</strain>
    </source>
</reference>
<dbReference type="InterPro" id="IPR036213">
    <property type="entry name" value="Calpain_III_sf"/>
</dbReference>
<dbReference type="Gene3D" id="2.60.120.380">
    <property type="match status" value="1"/>
</dbReference>
<keyword evidence="1" id="KW-0645">Protease</keyword>
<dbReference type="EMBL" id="GG739268">
    <property type="protein sequence ID" value="EFC35409.1"/>
    <property type="molecule type" value="Genomic_DNA"/>
</dbReference>
<dbReference type="InterPro" id="IPR022682">
    <property type="entry name" value="Calpain_domain_III"/>
</dbReference>
<evidence type="ECO:0000313" key="5">
    <source>
        <dbReference type="EMBL" id="EFC35409.1"/>
    </source>
</evidence>
<dbReference type="VEuPathDB" id="AmoebaDB:NAEGRDRAFT_76937"/>
<proteinExistence type="predicted"/>
<feature type="domain" description="Peptidase C2 calpain large subunit" evidence="4">
    <location>
        <begin position="33"/>
        <end position="68"/>
    </location>
</feature>
<dbReference type="Proteomes" id="UP000006671">
    <property type="component" value="Unassembled WGS sequence"/>
</dbReference>
<dbReference type="PANTHER" id="PTHR46143:SF1">
    <property type="entry name" value="CALPAIN-7"/>
    <property type="match status" value="1"/>
</dbReference>
<evidence type="ECO:0000256" key="3">
    <source>
        <dbReference type="ARBA" id="ARBA00022807"/>
    </source>
</evidence>
<gene>
    <name evidence="5" type="ORF">NAEGRDRAFT_76937</name>
</gene>
<sequence>MIQSIRYSLFCYSSVPCSLEPIPQTYKYYRNVRDSWTSNTCGGSCNQINTFRLNPQYLISLPNTNNINNINNINHHHSHSHGNNRSNSPHTTLFDKTNLRFSLSCLQPLDINIMVFCNQGQPIHLPAKELMITSTGNYRRCFSMCKLSSQELTYFQKDFTHSIFPLTVVLSNFSGSLGDFEFRVESTHTLIELKKIV</sequence>
<organism evidence="6">
    <name type="scientific">Naegleria gruberi</name>
    <name type="common">Amoeba</name>
    <dbReference type="NCBI Taxonomy" id="5762"/>
    <lineage>
        <taxon>Eukaryota</taxon>
        <taxon>Discoba</taxon>
        <taxon>Heterolobosea</taxon>
        <taxon>Tetramitia</taxon>
        <taxon>Eutetramitia</taxon>
        <taxon>Vahlkampfiidae</taxon>
        <taxon>Naegleria</taxon>
    </lineage>
</organism>